<keyword evidence="7" id="KW-0863">Zinc-finger</keyword>
<feature type="region of interest" description="Disordered" evidence="8">
    <location>
        <begin position="106"/>
        <end position="154"/>
    </location>
</feature>
<evidence type="ECO:0000256" key="2">
    <source>
        <dbReference type="ARBA" id="ARBA00006801"/>
    </source>
</evidence>
<organism evidence="11 12">
    <name type="scientific">Rosa chinensis</name>
    <name type="common">China rose</name>
    <dbReference type="NCBI Taxonomy" id="74649"/>
    <lineage>
        <taxon>Eukaryota</taxon>
        <taxon>Viridiplantae</taxon>
        <taxon>Streptophyta</taxon>
        <taxon>Embryophyta</taxon>
        <taxon>Tracheophyta</taxon>
        <taxon>Spermatophyta</taxon>
        <taxon>Magnoliopsida</taxon>
        <taxon>eudicotyledons</taxon>
        <taxon>Gunneridae</taxon>
        <taxon>Pentapetalae</taxon>
        <taxon>rosids</taxon>
        <taxon>fabids</taxon>
        <taxon>Rosales</taxon>
        <taxon>Rosaceae</taxon>
        <taxon>Rosoideae</taxon>
        <taxon>Rosoideae incertae sedis</taxon>
        <taxon>Rosa</taxon>
    </lineage>
</organism>
<dbReference type="GO" id="GO:0006357">
    <property type="term" value="P:regulation of transcription by RNA polymerase II"/>
    <property type="evidence" value="ECO:0007669"/>
    <property type="project" value="TreeGrafter"/>
</dbReference>
<keyword evidence="12" id="KW-1185">Reference proteome</keyword>
<name>A0A2P6Q2G6_ROSCH</name>
<dbReference type="PROSITE" id="PS51184">
    <property type="entry name" value="JMJC"/>
    <property type="match status" value="1"/>
</dbReference>
<dbReference type="GO" id="GO:0032454">
    <property type="term" value="F:histone H3K9 demethylase activity"/>
    <property type="evidence" value="ECO:0007669"/>
    <property type="project" value="InterPro"/>
</dbReference>
<keyword evidence="4" id="KW-0805">Transcription regulation</keyword>
<keyword evidence="5" id="KW-0804">Transcription</keyword>
<evidence type="ECO:0000313" key="11">
    <source>
        <dbReference type="EMBL" id="PRQ28375.1"/>
    </source>
</evidence>
<evidence type="ECO:0000256" key="4">
    <source>
        <dbReference type="ARBA" id="ARBA00023015"/>
    </source>
</evidence>
<dbReference type="PANTHER" id="PTHR12549:SF37">
    <property type="entry name" value="LYSINE-SPECIFIC DEMETHYLASE JMJ26"/>
    <property type="match status" value="1"/>
</dbReference>
<feature type="compositionally biased region" description="Basic and acidic residues" evidence="8">
    <location>
        <begin position="1"/>
        <end position="37"/>
    </location>
</feature>
<evidence type="ECO:0000256" key="3">
    <source>
        <dbReference type="ARBA" id="ARBA00022723"/>
    </source>
</evidence>
<evidence type="ECO:0000256" key="8">
    <source>
        <dbReference type="SAM" id="MobiDB-lite"/>
    </source>
</evidence>
<keyword evidence="7" id="KW-0862">Zinc</keyword>
<evidence type="ECO:0000256" key="5">
    <source>
        <dbReference type="ARBA" id="ARBA00023163"/>
    </source>
</evidence>
<evidence type="ECO:0000256" key="6">
    <source>
        <dbReference type="ARBA" id="ARBA00023242"/>
    </source>
</evidence>
<evidence type="ECO:0000313" key="12">
    <source>
        <dbReference type="Proteomes" id="UP000238479"/>
    </source>
</evidence>
<evidence type="ECO:0000259" key="9">
    <source>
        <dbReference type="PROSITE" id="PS50089"/>
    </source>
</evidence>
<dbReference type="AlphaFoldDB" id="A0A2P6Q2G6"/>
<dbReference type="GO" id="GO:0000118">
    <property type="term" value="C:histone deacetylase complex"/>
    <property type="evidence" value="ECO:0007669"/>
    <property type="project" value="TreeGrafter"/>
</dbReference>
<evidence type="ECO:0000259" key="10">
    <source>
        <dbReference type="PROSITE" id="PS51184"/>
    </source>
</evidence>
<comment type="caution">
    <text evidence="11">The sequence shown here is derived from an EMBL/GenBank/DDBJ whole genome shotgun (WGS) entry which is preliminary data.</text>
</comment>
<dbReference type="PROSITE" id="PS50089">
    <property type="entry name" value="ZF_RING_2"/>
    <property type="match status" value="1"/>
</dbReference>
<dbReference type="Proteomes" id="UP000238479">
    <property type="component" value="Chromosome 5"/>
</dbReference>
<feature type="region of interest" description="Disordered" evidence="8">
    <location>
        <begin position="1"/>
        <end position="74"/>
    </location>
</feature>
<dbReference type="SUPFAM" id="SSF51197">
    <property type="entry name" value="Clavaminate synthase-like"/>
    <property type="match status" value="1"/>
</dbReference>
<evidence type="ECO:0000256" key="1">
    <source>
        <dbReference type="ARBA" id="ARBA00004123"/>
    </source>
</evidence>
<dbReference type="GO" id="GO:0000785">
    <property type="term" value="C:chromatin"/>
    <property type="evidence" value="ECO:0007669"/>
    <property type="project" value="TreeGrafter"/>
</dbReference>
<dbReference type="Pfam" id="PF02373">
    <property type="entry name" value="JmjC"/>
    <property type="match status" value="1"/>
</dbReference>
<dbReference type="EMBL" id="PDCK01000043">
    <property type="protein sequence ID" value="PRQ28375.1"/>
    <property type="molecule type" value="Genomic_DNA"/>
</dbReference>
<comment type="subcellular location">
    <subcellularLocation>
        <location evidence="1">Nucleus</location>
    </subcellularLocation>
</comment>
<dbReference type="GO" id="GO:0003712">
    <property type="term" value="F:transcription coregulator activity"/>
    <property type="evidence" value="ECO:0007669"/>
    <property type="project" value="TreeGrafter"/>
</dbReference>
<dbReference type="OMA" id="CNCTRCN"/>
<proteinExistence type="inferred from homology"/>
<reference evidence="11 12" key="1">
    <citation type="journal article" date="2018" name="Nat. Genet.">
        <title>The Rosa genome provides new insights in the design of modern roses.</title>
        <authorList>
            <person name="Bendahmane M."/>
        </authorList>
    </citation>
    <scope>NUCLEOTIDE SEQUENCE [LARGE SCALE GENOMIC DNA]</scope>
    <source>
        <strain evidence="12">cv. Old Blush</strain>
    </source>
</reference>
<feature type="domain" description="RING-type" evidence="9">
    <location>
        <begin position="175"/>
        <end position="224"/>
    </location>
</feature>
<dbReference type="InterPro" id="IPR018866">
    <property type="entry name" value="Znf-4CXXC_R1"/>
</dbReference>
<dbReference type="SMR" id="A0A2P6Q2G6"/>
<keyword evidence="3" id="KW-0479">Metal-binding</keyword>
<feature type="domain" description="JmjC" evidence="10">
    <location>
        <begin position="606"/>
        <end position="860"/>
    </location>
</feature>
<gene>
    <name evidence="11" type="ORF">RchiOBHm_Chr5g0002371</name>
</gene>
<dbReference type="Pfam" id="PF10497">
    <property type="entry name" value="zf-4CXXC_R1"/>
    <property type="match status" value="1"/>
</dbReference>
<dbReference type="Gramene" id="PRQ28375">
    <property type="protein sequence ID" value="PRQ28375"/>
    <property type="gene ID" value="RchiOBHm_Chr5g0002371"/>
</dbReference>
<sequence length="898" mass="102629">MQVLRVEEGRPGQYSDKDIGSGKREFSELLEHEKEELLQDQSEEDEKDNGRLQRTGTKKRRFTPEIGASNGKRIRKKQLASNYYEDADELMDEMEHDTEIAFMIKSKARRRGSPGRGKINRSCSVDSGVKDESKNNTSYTSSSSPPSSPNSSVSVLRWDRSRCTSRHIKDNGDVCFKCHQCMQESKTIVSCSKCENNSYCIRCIKEWYPHMKVQEVKELCPFCRRNCNCNACLHSTGMIKTPKRDISDYEKAQHLAHLIRSMLPFLKEFSDEQKEEIQIEANIQGESLSNIIIEQTLCYNDERVYCNHCATSIVDLHRSCPKCLYELCLSCCREIRQGCLLDRAEVKFQYRNMGCEYIHGGDPSPECCSLEAPDNHIEPLTGWNEPLTGWSANDDNSITCAPKEMGGCGESNLALKRILPCDWIASLEAKAKTVLDICETKYCTFKHECGERRIDMLRKAASREDSCDNFLYCPDSRDTLKEGDLLHFREHWINGEPVIVQNVLEQANGLSWEPMVMWRALSENMDPNSTSQFSEVKTIDCLAGCEVEINTRQFFEGYTEGRMYGNLWPEMLKLKDWPPSDKFENLLPRHCDEFITALPFQEYTDPRAGLLNLAVKLPPGVLKPDMGPKTYIAYGLVEELGRGDSVTKLHCDMSDAVNILTHTAEIKLGDEQKSAISMLKELHRAQDERELRNWVNSQSGQSGAQIGDEEIIEKTYNRELKVPEDDADGPTPSGSPCTEAVEETGGALWDIFRREDVPQLEAYLKKHYKEFRHTYCSLVERVIHPIHDQSFYLTMDHKRKLKEEFGVEPWTFVQSLGEAVFIPAGCPHQVRNLKSCTKVAVDFVSPENVHECLRLTKDFRQLPKNHRAREDKLEIKKMILYAVDQAVKDLEALVATQV</sequence>
<accession>A0A2P6Q2G6</accession>
<dbReference type="InterPro" id="IPR001841">
    <property type="entry name" value="Znf_RING"/>
</dbReference>
<dbReference type="SMART" id="SM00558">
    <property type="entry name" value="JmjC"/>
    <property type="match status" value="1"/>
</dbReference>
<feature type="compositionally biased region" description="Low complexity" evidence="8">
    <location>
        <begin position="135"/>
        <end position="154"/>
    </location>
</feature>
<dbReference type="InterPro" id="IPR003347">
    <property type="entry name" value="JmjC_dom"/>
</dbReference>
<dbReference type="GO" id="GO:0031490">
    <property type="term" value="F:chromatin DNA binding"/>
    <property type="evidence" value="ECO:0007669"/>
    <property type="project" value="TreeGrafter"/>
</dbReference>
<dbReference type="InterPro" id="IPR045109">
    <property type="entry name" value="LSDs-like"/>
</dbReference>
<comment type="similarity">
    <text evidence="2">Belongs to the JARID1 histone demethylase family.</text>
</comment>
<dbReference type="Gene3D" id="2.60.120.650">
    <property type="entry name" value="Cupin"/>
    <property type="match status" value="1"/>
</dbReference>
<evidence type="ECO:0000256" key="7">
    <source>
        <dbReference type="PROSITE-ProRule" id="PRU00175"/>
    </source>
</evidence>
<keyword evidence="6" id="KW-0539">Nucleus</keyword>
<protein>
    <submittedName>
        <fullName evidence="11">Putative transcription factor C2H2 family</fullName>
    </submittedName>
</protein>
<dbReference type="GO" id="GO:0008270">
    <property type="term" value="F:zinc ion binding"/>
    <property type="evidence" value="ECO:0007669"/>
    <property type="project" value="UniProtKB-KW"/>
</dbReference>
<dbReference type="PANTHER" id="PTHR12549">
    <property type="entry name" value="JMJC DOMAIN-CONTAINING HISTONE DEMETHYLATION PROTEIN"/>
    <property type="match status" value="1"/>
</dbReference>